<feature type="compositionally biased region" description="Basic and acidic residues" evidence="1">
    <location>
        <begin position="527"/>
        <end position="540"/>
    </location>
</feature>
<feature type="compositionally biased region" description="Low complexity" evidence="1">
    <location>
        <begin position="720"/>
        <end position="749"/>
    </location>
</feature>
<dbReference type="OrthoDB" id="4534830at2"/>
<gene>
    <name evidence="2" type="ORF">BOX37_20235</name>
</gene>
<organism evidence="2 3">
    <name type="scientific">Nocardia mangyaensis</name>
    <dbReference type="NCBI Taxonomy" id="2213200"/>
    <lineage>
        <taxon>Bacteria</taxon>
        <taxon>Bacillati</taxon>
        <taxon>Actinomycetota</taxon>
        <taxon>Actinomycetes</taxon>
        <taxon>Mycobacteriales</taxon>
        <taxon>Nocardiaceae</taxon>
        <taxon>Nocardia</taxon>
    </lineage>
</organism>
<dbReference type="Proteomes" id="UP000183810">
    <property type="component" value="Chromosome"/>
</dbReference>
<feature type="compositionally biased region" description="Low complexity" evidence="1">
    <location>
        <begin position="606"/>
        <end position="617"/>
    </location>
</feature>
<feature type="compositionally biased region" description="Low complexity" evidence="1">
    <location>
        <begin position="379"/>
        <end position="405"/>
    </location>
</feature>
<proteinExistence type="predicted"/>
<dbReference type="AlphaFoldDB" id="A0A1J0VV32"/>
<feature type="region of interest" description="Disordered" evidence="1">
    <location>
        <begin position="176"/>
        <end position="206"/>
    </location>
</feature>
<keyword evidence="3" id="KW-1185">Reference proteome</keyword>
<dbReference type="EMBL" id="CP018082">
    <property type="protein sequence ID" value="APE35885.1"/>
    <property type="molecule type" value="Genomic_DNA"/>
</dbReference>
<feature type="compositionally biased region" description="Basic and acidic residues" evidence="1">
    <location>
        <begin position="133"/>
        <end position="149"/>
    </location>
</feature>
<name>A0A1J0VV32_9NOCA</name>
<dbReference type="KEGG" id="nsl:BOX37_20235"/>
<feature type="region of interest" description="Disordered" evidence="1">
    <location>
        <begin position="361"/>
        <end position="492"/>
    </location>
</feature>
<feature type="region of interest" description="Disordered" evidence="1">
    <location>
        <begin position="663"/>
        <end position="749"/>
    </location>
</feature>
<feature type="compositionally biased region" description="Basic and acidic residues" evidence="1">
    <location>
        <begin position="671"/>
        <end position="689"/>
    </location>
</feature>
<sequence>MNHAEHDESIGSMLASIAAALREVSEKLDIVAARVQQEVPTFPADDDLPDQTRIRRLETWAFHASQDISRLSSRLDALDGGDTEQPPPRARGTRSRREVREAAERAAAGLDDATGVGESPTPHQFHSAAGDRPPLERRQSPIRSTDHLGDPTWPLTTAPVPRTTATADPFGGAVNGHASGREEVGPLGGFGSGANGSAGGGDATTGEIAVSRHDSHGVGINGSSSITGGTRAAGGTAVLNGTAAAGNGPTGNGTSIVGGAAVPRTVAPEGATNANGAPVDGGTMAPGVSTDEHGAPTGGTIIASGPPGAFGSPVTGGDAVNGASATTGARSVAVTGSNVVNGTAVDSGAAWRDGEAQAAAANTSPALLDSAATPSVGGTATPTRTAPARLSVGNPAAPPNGNRAASSVRDSAAEPVDSPAPLSGGPTATPVIGNSAPPSGAGMSAPSISGSAVGGSERAVSLSTLGLDGSGPTASGPADSSAGDGDVLPGSAEVGHVVRGGQVVAGGTSAGAHTGTMNSPADAAVEASHRSADSGVERARPVGRAEAPQPNSGVAPVEEFGNPPYGSSSSVIGGGAIGQAAEMPDLGVGTGSGSEGLDRTVPDPRAAGLTAGTHTGTNGYAVNGFDHSAPMTDPPAGNTVNGIQWAFADDTTATLPTAVRNGHAHHGFTAEPDRRPETIFDEFTPRDRLTTGGTNTTAPSGPPARLAPPKEHSVAGQATGADPGSPASIAAPAPADPDTADPIPPTATDAAGITVTGTFRAFDIERAHVDKLQAMLDELKRSAGLPPSRHDVFGPPTTEPG</sequence>
<feature type="region of interest" description="Disordered" evidence="1">
    <location>
        <begin position="74"/>
        <end position="154"/>
    </location>
</feature>
<feature type="compositionally biased region" description="Low complexity" evidence="1">
    <location>
        <begin position="505"/>
        <end position="516"/>
    </location>
</feature>
<protein>
    <submittedName>
        <fullName evidence="2">Uncharacterized protein</fullName>
    </submittedName>
</protein>
<feature type="compositionally biased region" description="Basic and acidic residues" evidence="1">
    <location>
        <begin position="95"/>
        <end position="104"/>
    </location>
</feature>
<evidence type="ECO:0000256" key="1">
    <source>
        <dbReference type="SAM" id="MobiDB-lite"/>
    </source>
</evidence>
<feature type="region of interest" description="Disordered" evidence="1">
    <location>
        <begin position="505"/>
        <end position="617"/>
    </location>
</feature>
<dbReference type="RefSeq" id="WP_071929074.1">
    <property type="nucleotide sequence ID" value="NZ_CP018082.1"/>
</dbReference>
<feature type="region of interest" description="Disordered" evidence="1">
    <location>
        <begin position="780"/>
        <end position="801"/>
    </location>
</feature>
<evidence type="ECO:0000313" key="3">
    <source>
        <dbReference type="Proteomes" id="UP000183810"/>
    </source>
</evidence>
<feature type="compositionally biased region" description="Gly residues" evidence="1">
    <location>
        <begin position="186"/>
        <end position="203"/>
    </location>
</feature>
<feature type="region of interest" description="Disordered" evidence="1">
    <location>
        <begin position="267"/>
        <end position="316"/>
    </location>
</feature>
<reference evidence="2" key="1">
    <citation type="submission" date="2016-11" db="EMBL/GenBank/DDBJ databases">
        <authorList>
            <person name="Jaros S."/>
            <person name="Januszkiewicz K."/>
            <person name="Wedrychowicz H."/>
        </authorList>
    </citation>
    <scope>NUCLEOTIDE SEQUENCE [LARGE SCALE GENOMIC DNA]</scope>
    <source>
        <strain evidence="2">Y48</strain>
    </source>
</reference>
<evidence type="ECO:0000313" key="2">
    <source>
        <dbReference type="EMBL" id="APE35885.1"/>
    </source>
</evidence>
<accession>A0A1J0VV32</accession>